<dbReference type="KEGG" id="fgr:FGSG_12394"/>
<evidence type="ECO:0000313" key="2">
    <source>
        <dbReference type="EnsemblFungi" id="CEF78548"/>
    </source>
</evidence>
<dbReference type="AlphaFoldDB" id="I1S6C3"/>
<reference evidence="2 3" key="1">
    <citation type="journal article" date="2007" name="Science">
        <title>The Fusarium graminearum genome reveals a link between localized polymorphism and pathogen specialization.</title>
        <authorList>
            <person name="Cuomo C.A."/>
            <person name="Gueldener U."/>
            <person name="Xu J.-R."/>
            <person name="Trail F."/>
            <person name="Turgeon B.G."/>
            <person name="Di Pietro A."/>
            <person name="Walton J.D."/>
            <person name="Ma L.-J."/>
            <person name="Baker S.E."/>
            <person name="Rep M."/>
            <person name="Adam G."/>
            <person name="Antoniw J."/>
            <person name="Baldwin T."/>
            <person name="Calvo S.E."/>
            <person name="Chang Y.-L."/>
            <person name="DeCaprio D."/>
            <person name="Gale L.R."/>
            <person name="Gnerre S."/>
            <person name="Goswami R.S."/>
            <person name="Hammond-Kosack K."/>
            <person name="Harris L.J."/>
            <person name="Hilburn K."/>
            <person name="Kennell J.C."/>
            <person name="Kroken S."/>
            <person name="Magnuson J.K."/>
            <person name="Mannhaupt G."/>
            <person name="Mauceli E.W."/>
            <person name="Mewes H.-W."/>
            <person name="Mitterbauer R."/>
            <person name="Muehlbauer G."/>
            <person name="Muensterkoetter M."/>
            <person name="Nelson D."/>
            <person name="O'Donnell K."/>
            <person name="Ouellet T."/>
            <person name="Qi W."/>
            <person name="Quesneville H."/>
            <person name="Roncero M.I.G."/>
            <person name="Seong K.-Y."/>
            <person name="Tetko I.V."/>
            <person name="Urban M."/>
            <person name="Waalwijk C."/>
            <person name="Ward T.J."/>
            <person name="Yao J."/>
            <person name="Birren B.W."/>
            <person name="Kistler H.C."/>
        </authorList>
    </citation>
    <scope>NUCLEOTIDE SEQUENCE [LARGE SCALE GENOMIC DNA]</scope>
    <source>
        <strain evidence="3">ATCC MYA-4620 / CBS 123657 / FGSC 9075 / NRRL 31084 / PH-1</strain>
        <strain evidence="2">PH-1 / ATCC MYA-4620 / FGSC 9075 / NRRL 31084</strain>
    </source>
</reference>
<reference evidence="2 3" key="2">
    <citation type="journal article" date="2010" name="Nature">
        <title>Comparative genomics reveals mobile pathogenicity chromosomes in Fusarium.</title>
        <authorList>
            <person name="Ma L.J."/>
            <person name="van der Does H.C."/>
            <person name="Borkovich K.A."/>
            <person name="Coleman J.J."/>
            <person name="Daboussi M.J."/>
            <person name="Di Pietro A."/>
            <person name="Dufresne M."/>
            <person name="Freitag M."/>
            <person name="Grabherr M."/>
            <person name="Henrissat B."/>
            <person name="Houterman P.M."/>
            <person name="Kang S."/>
            <person name="Shim W.B."/>
            <person name="Woloshuk C."/>
            <person name="Xie X."/>
            <person name="Xu J.R."/>
            <person name="Antoniw J."/>
            <person name="Baker S.E."/>
            <person name="Bluhm B.H."/>
            <person name="Breakspear A."/>
            <person name="Brown D.W."/>
            <person name="Butchko R.A."/>
            <person name="Chapman S."/>
            <person name="Coulson R."/>
            <person name="Coutinho P.M."/>
            <person name="Danchin E.G."/>
            <person name="Diener A."/>
            <person name="Gale L.R."/>
            <person name="Gardiner D.M."/>
            <person name="Goff S."/>
            <person name="Hammond-Kosack K.E."/>
            <person name="Hilburn K."/>
            <person name="Hua-Van A."/>
            <person name="Jonkers W."/>
            <person name="Kazan K."/>
            <person name="Kodira C.D."/>
            <person name="Koehrsen M."/>
            <person name="Kumar L."/>
            <person name="Lee Y.H."/>
            <person name="Li L."/>
            <person name="Manners J.M."/>
            <person name="Miranda-Saavedra D."/>
            <person name="Mukherjee M."/>
            <person name="Park G."/>
            <person name="Park J."/>
            <person name="Park S.Y."/>
            <person name="Proctor R.H."/>
            <person name="Regev A."/>
            <person name="Ruiz-Roldan M.C."/>
            <person name="Sain D."/>
            <person name="Sakthikumar S."/>
            <person name="Sykes S."/>
            <person name="Schwartz D.C."/>
            <person name="Turgeon B.G."/>
            <person name="Wapinski I."/>
            <person name="Yoder O."/>
            <person name="Young S."/>
            <person name="Zeng Q."/>
            <person name="Zhou S."/>
            <person name="Galagan J."/>
            <person name="Cuomo C.A."/>
            <person name="Kistler H.C."/>
            <person name="Rep M."/>
        </authorList>
    </citation>
    <scope>GENOME REANNOTATION</scope>
    <source>
        <strain evidence="3">ATCC MYA-4620 / CBS 123657 / FGSC 9075 / NRRL 31084 / PH-1</strain>
        <strain evidence="2">PH-1 / ATCC MYA-4620 / FGSC 9075 / NRRL 31084</strain>
    </source>
</reference>
<reference evidence="2" key="4">
    <citation type="submission" date="2017-01" db="UniProtKB">
        <authorList>
            <consortium name="EnsemblFungi"/>
        </authorList>
    </citation>
    <scope>IDENTIFICATION</scope>
    <source>
        <strain evidence="2">PH-1 / ATCC MYA-4620 / FGSC 9075 / NRRL 31084</strain>
    </source>
</reference>
<proteinExistence type="predicted"/>
<dbReference type="EMBL" id="HG970333">
    <property type="protein sequence ID" value="CEF78548.1"/>
    <property type="molecule type" value="Genomic_DNA"/>
</dbReference>
<dbReference type="InParanoid" id="I1S6C3"/>
<protein>
    <submittedName>
        <fullName evidence="1">Chromosome 2, complete genome</fullName>
    </submittedName>
</protein>
<gene>
    <name evidence="1" type="ORF">FGRAMPH1_01T13489</name>
</gene>
<name>I1S6C3_GIBZE</name>
<dbReference type="HOGENOM" id="CLU_2264019_0_0_1"/>
<dbReference type="RefSeq" id="XP_011321997.1">
    <property type="nucleotide sequence ID" value="XM_011323695.1"/>
</dbReference>
<dbReference type="EnsemblFungi" id="CEF78548">
    <property type="protein sequence ID" value="CEF78548"/>
    <property type="gene ID" value="FGRRES_12394"/>
</dbReference>
<organism evidence="1 3">
    <name type="scientific">Gibberella zeae (strain ATCC MYA-4620 / CBS 123657 / FGSC 9075 / NRRL 31084 / PH-1)</name>
    <name type="common">Wheat head blight fungus</name>
    <name type="synonym">Fusarium graminearum</name>
    <dbReference type="NCBI Taxonomy" id="229533"/>
    <lineage>
        <taxon>Eukaryota</taxon>
        <taxon>Fungi</taxon>
        <taxon>Dikarya</taxon>
        <taxon>Ascomycota</taxon>
        <taxon>Pezizomycotina</taxon>
        <taxon>Sordariomycetes</taxon>
        <taxon>Hypocreomycetidae</taxon>
        <taxon>Hypocreales</taxon>
        <taxon>Nectriaceae</taxon>
        <taxon>Fusarium</taxon>
    </lineage>
</organism>
<accession>A0A098DHX6</accession>
<sequence length="103" mass="11409">MPRSSGASSGGDRYSPLQERYDPNCVYCQGTGMYRVEVPDYVLEHCVNLGAHCTAAGHTSYCNGVARRFGSTLCPCSACNGTLFVGRWYIRVEERECDCKGFY</sequence>
<accession>I1S6C3</accession>
<evidence type="ECO:0000313" key="3">
    <source>
        <dbReference type="Proteomes" id="UP000070720"/>
    </source>
</evidence>
<dbReference type="VEuPathDB" id="FungiDB:FGRAMPH1_01G13489"/>
<dbReference type="Proteomes" id="UP000070720">
    <property type="component" value="Chromosome 2"/>
</dbReference>
<evidence type="ECO:0000313" key="1">
    <source>
        <dbReference type="EMBL" id="CEF78548.1"/>
    </source>
</evidence>
<reference evidence="1 3" key="3">
    <citation type="journal article" date="2015" name="BMC Genomics">
        <title>The completed genome sequence of the pathogenic ascomycete fungus Fusarium graminearum.</title>
        <authorList>
            <person name="King R."/>
            <person name="Urban M."/>
            <person name="Hammond-Kosack M.C."/>
            <person name="Hassani-Pak K."/>
            <person name="Hammond-Kosack K.E."/>
        </authorList>
    </citation>
    <scope>NUCLEOTIDE SEQUENCE [LARGE SCALE GENOMIC DNA]</scope>
    <source>
        <strain evidence="3">ATCC MYA-4620 / CBS 123657 / FGSC 9075 / NRRL 31084 / PH-1</strain>
        <strain evidence="1">PH-1</strain>
    </source>
</reference>
<keyword evidence="3" id="KW-1185">Reference proteome</keyword>